<dbReference type="Gene3D" id="1.10.357.140">
    <property type="entry name" value="UbiA prenyltransferase"/>
    <property type="match status" value="1"/>
</dbReference>
<evidence type="ECO:0000313" key="6">
    <source>
        <dbReference type="EMBL" id="CAK0817415.1"/>
    </source>
</evidence>
<name>A0ABN9REH6_9DINO</name>
<dbReference type="Pfam" id="PF01040">
    <property type="entry name" value="UbiA"/>
    <property type="match status" value="1"/>
</dbReference>
<comment type="caution">
    <text evidence="6">The sequence shown here is derived from an EMBL/GenBank/DDBJ whole genome shotgun (WGS) entry which is preliminary data.</text>
</comment>
<feature type="transmembrane region" description="Helical" evidence="5">
    <location>
        <begin position="339"/>
        <end position="358"/>
    </location>
</feature>
<comment type="subcellular location">
    <subcellularLocation>
        <location evidence="1">Membrane</location>
        <topology evidence="1">Multi-pass membrane protein</topology>
    </subcellularLocation>
</comment>
<feature type="transmembrane region" description="Helical" evidence="5">
    <location>
        <begin position="288"/>
        <end position="308"/>
    </location>
</feature>
<reference evidence="6" key="1">
    <citation type="submission" date="2023-10" db="EMBL/GenBank/DDBJ databases">
        <authorList>
            <person name="Chen Y."/>
            <person name="Shah S."/>
            <person name="Dougan E. K."/>
            <person name="Thang M."/>
            <person name="Chan C."/>
        </authorList>
    </citation>
    <scope>NUCLEOTIDE SEQUENCE [LARGE SCALE GENOMIC DNA]</scope>
</reference>
<dbReference type="InterPro" id="IPR000537">
    <property type="entry name" value="UbiA_prenyltransferase"/>
</dbReference>
<evidence type="ECO:0000256" key="3">
    <source>
        <dbReference type="ARBA" id="ARBA00022989"/>
    </source>
</evidence>
<dbReference type="PROSITE" id="PS51257">
    <property type="entry name" value="PROKAR_LIPOPROTEIN"/>
    <property type="match status" value="1"/>
</dbReference>
<keyword evidence="4 5" id="KW-0472">Membrane</keyword>
<keyword evidence="3 5" id="KW-1133">Transmembrane helix</keyword>
<gene>
    <name evidence="6" type="ORF">PCOR1329_LOCUS20048</name>
</gene>
<dbReference type="Proteomes" id="UP001189429">
    <property type="component" value="Unassembled WGS sequence"/>
</dbReference>
<evidence type="ECO:0000256" key="2">
    <source>
        <dbReference type="ARBA" id="ARBA00022692"/>
    </source>
</evidence>
<evidence type="ECO:0000256" key="1">
    <source>
        <dbReference type="ARBA" id="ARBA00004141"/>
    </source>
</evidence>
<keyword evidence="2 5" id="KW-0812">Transmembrane</keyword>
<feature type="transmembrane region" description="Helical" evidence="5">
    <location>
        <begin position="394"/>
        <end position="416"/>
    </location>
</feature>
<feature type="transmembrane region" description="Helical" evidence="5">
    <location>
        <begin position="459"/>
        <end position="480"/>
    </location>
</feature>
<organism evidence="6 7">
    <name type="scientific">Prorocentrum cordatum</name>
    <dbReference type="NCBI Taxonomy" id="2364126"/>
    <lineage>
        <taxon>Eukaryota</taxon>
        <taxon>Sar</taxon>
        <taxon>Alveolata</taxon>
        <taxon>Dinophyceae</taxon>
        <taxon>Prorocentrales</taxon>
        <taxon>Prorocentraceae</taxon>
        <taxon>Prorocentrum</taxon>
    </lineage>
</organism>
<keyword evidence="7" id="KW-1185">Reference proteome</keyword>
<dbReference type="InterPro" id="IPR044878">
    <property type="entry name" value="UbiA_sf"/>
</dbReference>
<protein>
    <recommendedName>
        <fullName evidence="8">Prenyltransferase</fullName>
    </recommendedName>
</protein>
<evidence type="ECO:0008006" key="8">
    <source>
        <dbReference type="Google" id="ProtNLM"/>
    </source>
</evidence>
<accession>A0ABN9REH6</accession>
<feature type="transmembrane region" description="Helical" evidence="5">
    <location>
        <begin position="38"/>
        <end position="60"/>
    </location>
</feature>
<dbReference type="EMBL" id="CAUYUJ010006458">
    <property type="protein sequence ID" value="CAK0817415.1"/>
    <property type="molecule type" value="Genomic_DNA"/>
</dbReference>
<feature type="transmembrane region" description="Helical" evidence="5">
    <location>
        <begin position="364"/>
        <end position="382"/>
    </location>
</feature>
<evidence type="ECO:0000313" key="7">
    <source>
        <dbReference type="Proteomes" id="UP001189429"/>
    </source>
</evidence>
<proteinExistence type="predicted"/>
<evidence type="ECO:0000256" key="4">
    <source>
        <dbReference type="ARBA" id="ARBA00023136"/>
    </source>
</evidence>
<sequence length="507" mass="55951">MQRAAHYAIQELARGRPDCNPQLHCQAPSPVVCSCAGVSWWTVLACGSLLAVALFSAFLAEAEWHQRSFSTPVPQPGGIDIGQAARRQTLLIRRREQRPLERWLQQCQSQGIDPDTAHGCQEEPQQLFVDGLALIGAGELMIEPPQLPLVVMWTGAEPLREFDIVEREAAGEAQFCRAPAVSRDVSELFWKSPAGASNGASLDLRSPEGREMAAGAKSALGRAVPRARQLLQVVVPPPGTLPIEWESKDRSRLDWKTVIKLSRPGWWLVHVWLYLAPTGQMYELLATWPFWLGLLYAVFPLNLLVYGLNDYTDVELDRNNDRKGNFMYGAKCSLEQMQALPHLIVLMNVGGIAVLAAITGRWAALTLWLVICFAVNGAYNLPPLCLSSRGPWELPCVVVGFSGVAPLASIVNQIGWPPFGFVAHMTCLVLRTQLWTEFLDYEPDLACGRRTTSTLVGKAWSKVLVVFFLVAEAVVTFFFFDDILLMTAATRRGATAAKPARGTMCQV</sequence>
<evidence type="ECO:0000256" key="5">
    <source>
        <dbReference type="SAM" id="Phobius"/>
    </source>
</evidence>